<dbReference type="InterPro" id="IPR000515">
    <property type="entry name" value="MetI-like"/>
</dbReference>
<evidence type="ECO:0000313" key="10">
    <source>
        <dbReference type="EMBL" id="WXL29179.1"/>
    </source>
</evidence>
<sequence length="278" mass="31098">MNSKIKAKLGLNKRLFLILPYLFIAILLVVTPLLLIVVNAFTSAGQANFDSAELVKDPKTWTKIWRSLYIGIVSAVLCLLIGFPYAYFVARSKSKIVPIYAMSLMLSPMVIFTIAKIYAVRGFFLSIVATENDLNEIWFMIFGLTYLNLPYMIMPLYSVFKDMPENIIEASHDLGYNSFKTMIKVILPYASKAVLSGFGLIFLSSATNFVISDKLLPDGSQLQTVGTMINNYTNPANKFEVSLGTTLVLVVAVVFMSTYGLINFIPKLIMRKMRGHHA</sequence>
<dbReference type="Proteomes" id="UP001477443">
    <property type="component" value="Chromosome"/>
</dbReference>
<keyword evidence="6 8" id="KW-1133">Transmembrane helix</keyword>
<feature type="transmembrane region" description="Helical" evidence="8">
    <location>
        <begin position="64"/>
        <end position="87"/>
    </location>
</feature>
<accession>A0ABZ2RY14</accession>
<feature type="transmembrane region" description="Helical" evidence="8">
    <location>
        <begin position="21"/>
        <end position="44"/>
    </location>
</feature>
<evidence type="ECO:0000313" key="11">
    <source>
        <dbReference type="Proteomes" id="UP001477443"/>
    </source>
</evidence>
<comment type="subcellular location">
    <subcellularLocation>
        <location evidence="1 8">Cell membrane</location>
        <topology evidence="1 8">Multi-pass membrane protein</topology>
    </subcellularLocation>
</comment>
<feature type="transmembrane region" description="Helical" evidence="8">
    <location>
        <begin position="189"/>
        <end position="211"/>
    </location>
</feature>
<keyword evidence="11" id="KW-1185">Reference proteome</keyword>
<dbReference type="PANTHER" id="PTHR42929:SF1">
    <property type="entry name" value="INNER MEMBRANE ABC TRANSPORTER PERMEASE PROTEIN YDCU-RELATED"/>
    <property type="match status" value="1"/>
</dbReference>
<dbReference type="RefSeq" id="WP_338822791.1">
    <property type="nucleotide sequence ID" value="NZ_CP148067.1"/>
</dbReference>
<reference evidence="10" key="1">
    <citation type="submission" date="2024-03" db="EMBL/GenBank/DDBJ databases">
        <title>Complete genome sequence of Mycoplasma felifaucium Z921 isolated from the trachea of a cheetah.</title>
        <authorList>
            <person name="Spergser J."/>
        </authorList>
    </citation>
    <scope>NUCLEOTIDE SEQUENCE [LARGE SCALE GENOMIC DNA]</scope>
    <source>
        <strain evidence="10">Z921</strain>
    </source>
</reference>
<gene>
    <name evidence="10" type="ORF">WG617_00805</name>
</gene>
<dbReference type="EMBL" id="CP148067">
    <property type="protein sequence ID" value="WXL29179.1"/>
    <property type="molecule type" value="Genomic_DNA"/>
</dbReference>
<feature type="transmembrane region" description="Helical" evidence="8">
    <location>
        <begin position="241"/>
        <end position="265"/>
    </location>
</feature>
<evidence type="ECO:0000256" key="4">
    <source>
        <dbReference type="ARBA" id="ARBA00022475"/>
    </source>
</evidence>
<dbReference type="PANTHER" id="PTHR42929">
    <property type="entry name" value="INNER MEMBRANE ABC TRANSPORTER PERMEASE PROTEIN YDCU-RELATED-RELATED"/>
    <property type="match status" value="1"/>
</dbReference>
<feature type="transmembrane region" description="Helical" evidence="8">
    <location>
        <begin position="138"/>
        <end position="160"/>
    </location>
</feature>
<keyword evidence="5 8" id="KW-0812">Transmembrane</keyword>
<organism evidence="10 11">
    <name type="scientific">Mycoplasmopsis felifaucium</name>
    <dbReference type="NCBI Taxonomy" id="35768"/>
    <lineage>
        <taxon>Bacteria</taxon>
        <taxon>Bacillati</taxon>
        <taxon>Mycoplasmatota</taxon>
        <taxon>Mycoplasmoidales</taxon>
        <taxon>Metamycoplasmataceae</taxon>
        <taxon>Mycoplasmopsis</taxon>
    </lineage>
</organism>
<evidence type="ECO:0000256" key="5">
    <source>
        <dbReference type="ARBA" id="ARBA00022692"/>
    </source>
</evidence>
<evidence type="ECO:0000256" key="2">
    <source>
        <dbReference type="ARBA" id="ARBA00007069"/>
    </source>
</evidence>
<feature type="transmembrane region" description="Helical" evidence="8">
    <location>
        <begin position="99"/>
        <end position="118"/>
    </location>
</feature>
<evidence type="ECO:0000259" key="9">
    <source>
        <dbReference type="PROSITE" id="PS50928"/>
    </source>
</evidence>
<name>A0ABZ2RY14_9BACT</name>
<evidence type="ECO:0000256" key="7">
    <source>
        <dbReference type="ARBA" id="ARBA00023136"/>
    </source>
</evidence>
<protein>
    <submittedName>
        <fullName evidence="10">ABC transporter permease</fullName>
    </submittedName>
</protein>
<dbReference type="InterPro" id="IPR035906">
    <property type="entry name" value="MetI-like_sf"/>
</dbReference>
<evidence type="ECO:0000256" key="6">
    <source>
        <dbReference type="ARBA" id="ARBA00022989"/>
    </source>
</evidence>
<evidence type="ECO:0000256" key="3">
    <source>
        <dbReference type="ARBA" id="ARBA00022448"/>
    </source>
</evidence>
<feature type="domain" description="ABC transmembrane type-1" evidence="9">
    <location>
        <begin position="64"/>
        <end position="260"/>
    </location>
</feature>
<keyword evidence="3 8" id="KW-0813">Transport</keyword>
<dbReference type="PROSITE" id="PS50928">
    <property type="entry name" value="ABC_TM1"/>
    <property type="match status" value="1"/>
</dbReference>
<keyword evidence="4" id="KW-1003">Cell membrane</keyword>
<keyword evidence="7 8" id="KW-0472">Membrane</keyword>
<evidence type="ECO:0000256" key="1">
    <source>
        <dbReference type="ARBA" id="ARBA00004651"/>
    </source>
</evidence>
<dbReference type="Pfam" id="PF00528">
    <property type="entry name" value="BPD_transp_1"/>
    <property type="match status" value="1"/>
</dbReference>
<dbReference type="SUPFAM" id="SSF161098">
    <property type="entry name" value="MetI-like"/>
    <property type="match status" value="1"/>
</dbReference>
<evidence type="ECO:0000256" key="8">
    <source>
        <dbReference type="RuleBase" id="RU363032"/>
    </source>
</evidence>
<dbReference type="Gene3D" id="1.10.3720.10">
    <property type="entry name" value="MetI-like"/>
    <property type="match status" value="1"/>
</dbReference>
<dbReference type="CDD" id="cd06261">
    <property type="entry name" value="TM_PBP2"/>
    <property type="match status" value="1"/>
</dbReference>
<proteinExistence type="inferred from homology"/>
<comment type="similarity">
    <text evidence="2">Belongs to the binding-protein-dependent transport system permease family. CysTW subfamily.</text>
</comment>